<dbReference type="AlphaFoldDB" id="A0AAV4NFH6"/>
<proteinExistence type="predicted"/>
<gene>
    <name evidence="1" type="ORF">CEXT_341491</name>
</gene>
<protein>
    <submittedName>
        <fullName evidence="1">Uncharacterized protein</fullName>
    </submittedName>
</protein>
<keyword evidence="2" id="KW-1185">Reference proteome</keyword>
<organism evidence="1 2">
    <name type="scientific">Caerostris extrusa</name>
    <name type="common">Bark spider</name>
    <name type="synonym">Caerostris bankana</name>
    <dbReference type="NCBI Taxonomy" id="172846"/>
    <lineage>
        <taxon>Eukaryota</taxon>
        <taxon>Metazoa</taxon>
        <taxon>Ecdysozoa</taxon>
        <taxon>Arthropoda</taxon>
        <taxon>Chelicerata</taxon>
        <taxon>Arachnida</taxon>
        <taxon>Araneae</taxon>
        <taxon>Araneomorphae</taxon>
        <taxon>Entelegynae</taxon>
        <taxon>Araneoidea</taxon>
        <taxon>Araneidae</taxon>
        <taxon>Caerostris</taxon>
    </lineage>
</organism>
<dbReference type="EMBL" id="BPLR01020833">
    <property type="protein sequence ID" value="GIX83119.1"/>
    <property type="molecule type" value="Genomic_DNA"/>
</dbReference>
<comment type="caution">
    <text evidence="1">The sequence shown here is derived from an EMBL/GenBank/DDBJ whole genome shotgun (WGS) entry which is preliminary data.</text>
</comment>
<accession>A0AAV4NFH6</accession>
<sequence length="148" mass="16903">MHREARPPANRTIRLRRSRIHFLVLVCSSERKSFSSSGRTPLPLLRRPHLDAMETRRLAASVFICRTRPSVVRLRATTVAFIAFVRGRRADRRQKRKVAMGVGEGKQLDLLASCWLCVNRTEILVFPCRPLDPPISGLLLAEPLPHFQ</sequence>
<reference evidence="1 2" key="1">
    <citation type="submission" date="2021-06" db="EMBL/GenBank/DDBJ databases">
        <title>Caerostris extrusa draft genome.</title>
        <authorList>
            <person name="Kono N."/>
            <person name="Arakawa K."/>
        </authorList>
    </citation>
    <scope>NUCLEOTIDE SEQUENCE [LARGE SCALE GENOMIC DNA]</scope>
</reference>
<evidence type="ECO:0000313" key="2">
    <source>
        <dbReference type="Proteomes" id="UP001054945"/>
    </source>
</evidence>
<dbReference type="Proteomes" id="UP001054945">
    <property type="component" value="Unassembled WGS sequence"/>
</dbReference>
<evidence type="ECO:0000313" key="1">
    <source>
        <dbReference type="EMBL" id="GIX83119.1"/>
    </source>
</evidence>
<name>A0AAV4NFH6_CAEEX</name>